<dbReference type="EMBL" id="BK032800">
    <property type="protein sequence ID" value="DAF60937.1"/>
    <property type="molecule type" value="Genomic_DNA"/>
</dbReference>
<protein>
    <submittedName>
        <fullName evidence="2">Major tropism determinant</fullName>
    </submittedName>
</protein>
<accession>A0A8S5TCD5</accession>
<name>A0A8S5TCD5_9CAUD</name>
<feature type="domain" description="Major tropism determinant N-terminal" evidence="1">
    <location>
        <begin position="6"/>
        <end position="42"/>
    </location>
</feature>
<evidence type="ECO:0000259" key="1">
    <source>
        <dbReference type="Pfam" id="PF18454"/>
    </source>
</evidence>
<organism evidence="2">
    <name type="scientific">Podoviridae sp. ctlMy11</name>
    <dbReference type="NCBI Taxonomy" id="2827746"/>
    <lineage>
        <taxon>Viruses</taxon>
        <taxon>Duplodnaviria</taxon>
        <taxon>Heunggongvirae</taxon>
        <taxon>Uroviricota</taxon>
        <taxon>Caudoviricetes</taxon>
    </lineage>
</organism>
<dbReference type="Gene3D" id="2.10.10.30">
    <property type="match status" value="1"/>
</dbReference>
<proteinExistence type="predicted"/>
<sequence length="120" mass="13375">MPLRVIQFRGGTVVEHELFVGHDREITVNTTNNRIRVHDGATPGGHELAKESDVPTNTNQLENDIYRSSGNLTKLSQLTPDVQYLKQAELTKLSQLQNDKGYIAGHCTYCTHCGHCTHCS</sequence>
<evidence type="ECO:0000313" key="2">
    <source>
        <dbReference type="EMBL" id="DAF60937.1"/>
    </source>
</evidence>
<dbReference type="InterPro" id="IPR041352">
    <property type="entry name" value="Mtd_N"/>
</dbReference>
<dbReference type="Pfam" id="PF18454">
    <property type="entry name" value="Mtd_N"/>
    <property type="match status" value="1"/>
</dbReference>
<reference evidence="2" key="1">
    <citation type="journal article" date="2021" name="Proc. Natl. Acad. Sci. U.S.A.">
        <title>A Catalog of Tens of Thousands of Viruses from Human Metagenomes Reveals Hidden Associations with Chronic Diseases.</title>
        <authorList>
            <person name="Tisza M.J."/>
            <person name="Buck C.B."/>
        </authorList>
    </citation>
    <scope>NUCLEOTIDE SEQUENCE</scope>
    <source>
        <strain evidence="2">CtlMy11</strain>
    </source>
</reference>